<proteinExistence type="predicted"/>
<evidence type="ECO:0000256" key="1">
    <source>
        <dbReference type="SAM" id="MobiDB-lite"/>
    </source>
</evidence>
<reference evidence="2" key="1">
    <citation type="submission" date="2013-12" db="EMBL/GenBank/DDBJ databases">
        <title>The Genome Sequence of Aphanomyces invadans NJM9701.</title>
        <authorList>
            <consortium name="The Broad Institute Genomics Platform"/>
            <person name="Russ C."/>
            <person name="Tyler B."/>
            <person name="van West P."/>
            <person name="Dieguez-Uribeondo J."/>
            <person name="Young S.K."/>
            <person name="Zeng Q."/>
            <person name="Gargeya S."/>
            <person name="Fitzgerald M."/>
            <person name="Abouelleil A."/>
            <person name="Alvarado L."/>
            <person name="Chapman S.B."/>
            <person name="Gainer-Dewar J."/>
            <person name="Goldberg J."/>
            <person name="Griggs A."/>
            <person name="Gujja S."/>
            <person name="Hansen M."/>
            <person name="Howarth C."/>
            <person name="Imamovic A."/>
            <person name="Ireland A."/>
            <person name="Larimer J."/>
            <person name="McCowan C."/>
            <person name="Murphy C."/>
            <person name="Pearson M."/>
            <person name="Poon T.W."/>
            <person name="Priest M."/>
            <person name="Roberts A."/>
            <person name="Saif S."/>
            <person name="Shea T."/>
            <person name="Sykes S."/>
            <person name="Wortman J."/>
            <person name="Nusbaum C."/>
            <person name="Birren B."/>
        </authorList>
    </citation>
    <scope>NUCLEOTIDE SEQUENCE [LARGE SCALE GENOMIC DNA]</scope>
    <source>
        <strain evidence="2">NJM9701</strain>
    </source>
</reference>
<protein>
    <submittedName>
        <fullName evidence="2">Uncharacterized protein</fullName>
    </submittedName>
</protein>
<evidence type="ECO:0000313" key="2">
    <source>
        <dbReference type="EMBL" id="ETW01133.1"/>
    </source>
</evidence>
<accession>A0A024U687</accession>
<gene>
    <name evidence="2" type="ORF">H310_06742</name>
</gene>
<dbReference type="OrthoDB" id="70901at2759"/>
<dbReference type="RefSeq" id="XP_008870131.1">
    <property type="nucleotide sequence ID" value="XM_008871909.1"/>
</dbReference>
<dbReference type="AlphaFoldDB" id="A0A024U687"/>
<dbReference type="EMBL" id="KI913963">
    <property type="protein sequence ID" value="ETW01133.1"/>
    <property type="molecule type" value="Genomic_DNA"/>
</dbReference>
<dbReference type="GeneID" id="20083792"/>
<name>A0A024U687_9STRA</name>
<dbReference type="VEuPathDB" id="FungiDB:H310_06742"/>
<sequence length="96" mass="10288">MLDAFRLGQSTTLPPRWASVGGGSLSSHHESNLPPSDWWFASTQFVKGKFEQLKQARDTKGGASTSHAATAASQVAPPLSTTFTVYFPKLDYTAAS</sequence>
<feature type="region of interest" description="Disordered" evidence="1">
    <location>
        <begin position="1"/>
        <end position="31"/>
    </location>
</feature>
<organism evidence="2">
    <name type="scientific">Aphanomyces invadans</name>
    <dbReference type="NCBI Taxonomy" id="157072"/>
    <lineage>
        <taxon>Eukaryota</taxon>
        <taxon>Sar</taxon>
        <taxon>Stramenopiles</taxon>
        <taxon>Oomycota</taxon>
        <taxon>Saprolegniomycetes</taxon>
        <taxon>Saprolegniales</taxon>
        <taxon>Verrucalvaceae</taxon>
        <taxon>Aphanomyces</taxon>
    </lineage>
</organism>